<dbReference type="GO" id="GO:0009401">
    <property type="term" value="P:phosphoenolpyruvate-dependent sugar phosphotransferase system"/>
    <property type="evidence" value="ECO:0007669"/>
    <property type="project" value="UniProtKB-KW"/>
</dbReference>
<dbReference type="KEGG" id="crf:FRC0190_01469"/>
<dbReference type="PANTHER" id="PTHR30505">
    <property type="entry name" value="FRUCTOSE-LIKE PERMEASE"/>
    <property type="match status" value="1"/>
</dbReference>
<dbReference type="EMBL" id="LR738855">
    <property type="protein sequence ID" value="VZH85511.1"/>
    <property type="molecule type" value="Genomic_DNA"/>
</dbReference>
<organism evidence="4 5">
    <name type="scientific">Corynebacterium rouxii</name>
    <dbReference type="NCBI Taxonomy" id="2719119"/>
    <lineage>
        <taxon>Bacteria</taxon>
        <taxon>Bacillati</taxon>
        <taxon>Actinomycetota</taxon>
        <taxon>Actinomycetes</taxon>
        <taxon>Mycobacteriales</taxon>
        <taxon>Corynebacteriaceae</taxon>
        <taxon>Corynebacterium</taxon>
    </lineage>
</organism>
<dbReference type="PANTHER" id="PTHR30505:SF0">
    <property type="entry name" value="FRUCTOSE-LIKE PTS SYSTEM EIIBC COMPONENT-RELATED"/>
    <property type="match status" value="1"/>
</dbReference>
<reference evidence="4 5" key="1">
    <citation type="submission" date="2019-11" db="EMBL/GenBank/DDBJ databases">
        <authorList>
            <person name="Brisse S."/>
        </authorList>
    </citation>
    <scope>NUCLEOTIDE SEQUENCE [LARGE SCALE GENOMIC DNA]</scope>
    <source>
        <strain evidence="4">FRC0190</strain>
    </source>
</reference>
<dbReference type="InterPro" id="IPR050864">
    <property type="entry name" value="Bacterial_PTS_Sugar_Transport"/>
</dbReference>
<dbReference type="GO" id="GO:0090563">
    <property type="term" value="F:protein-phosphocysteine-sugar phosphotransferase activity"/>
    <property type="evidence" value="ECO:0007669"/>
    <property type="project" value="TreeGrafter"/>
</dbReference>
<protein>
    <submittedName>
        <fullName evidence="4">Uncharacterized protein</fullName>
    </submittedName>
</protein>
<accession>A0A6I8MGF6</accession>
<evidence type="ECO:0000256" key="2">
    <source>
        <dbReference type="ARBA" id="ARBA00022597"/>
    </source>
</evidence>
<dbReference type="AlphaFoldDB" id="A0A6I8MGF6"/>
<evidence type="ECO:0000256" key="1">
    <source>
        <dbReference type="ARBA" id="ARBA00022448"/>
    </source>
</evidence>
<sequence>MMLLVLGKPLSLLLLALQNWLAGLSGSSAIILGAVLGLMMRFDLGGPVNKAAYLFATAGLSTSELDRLACSAWRNFCALCNIPSVDIPLSFTH</sequence>
<proteinExistence type="predicted"/>
<gene>
    <name evidence="4" type="ORF">FRC0190_01469</name>
</gene>
<keyword evidence="1" id="KW-0813">Transport</keyword>
<keyword evidence="3" id="KW-0598">Phosphotransferase system</keyword>
<dbReference type="Proteomes" id="UP000423525">
    <property type="component" value="Chromosome"/>
</dbReference>
<dbReference type="GO" id="GO:0005886">
    <property type="term" value="C:plasma membrane"/>
    <property type="evidence" value="ECO:0007669"/>
    <property type="project" value="TreeGrafter"/>
</dbReference>
<evidence type="ECO:0000256" key="3">
    <source>
        <dbReference type="ARBA" id="ARBA00022683"/>
    </source>
</evidence>
<name>A0A6I8MGF6_9CORY</name>
<keyword evidence="2" id="KW-0762">Sugar transport</keyword>
<dbReference type="RefSeq" id="WP_155873193.1">
    <property type="nucleotide sequence ID" value="NZ_LR738855.1"/>
</dbReference>
<evidence type="ECO:0000313" key="5">
    <source>
        <dbReference type="Proteomes" id="UP000423525"/>
    </source>
</evidence>
<evidence type="ECO:0000313" key="4">
    <source>
        <dbReference type="EMBL" id="VZH85511.1"/>
    </source>
</evidence>